<keyword evidence="4" id="KW-1185">Reference proteome</keyword>
<dbReference type="EMBL" id="GL379790">
    <property type="protein sequence ID" value="EGT49616.1"/>
    <property type="molecule type" value="Genomic_DNA"/>
</dbReference>
<name>G0MCS9_CAEBE</name>
<evidence type="ECO:0000313" key="4">
    <source>
        <dbReference type="Proteomes" id="UP000008068"/>
    </source>
</evidence>
<feature type="compositionally biased region" description="Basic and acidic residues" evidence="1">
    <location>
        <begin position="68"/>
        <end position="80"/>
    </location>
</feature>
<dbReference type="AlphaFoldDB" id="G0MCS9"/>
<dbReference type="InterPro" id="IPR011598">
    <property type="entry name" value="bHLH_dom"/>
</dbReference>
<proteinExistence type="predicted"/>
<dbReference type="InParanoid" id="G0MCS9"/>
<dbReference type="PROSITE" id="PS50888">
    <property type="entry name" value="BHLH"/>
    <property type="match status" value="1"/>
</dbReference>
<feature type="domain" description="BHLH" evidence="2">
    <location>
        <begin position="74"/>
        <end position="125"/>
    </location>
</feature>
<organism evidence="4">
    <name type="scientific">Caenorhabditis brenneri</name>
    <name type="common">Nematode worm</name>
    <dbReference type="NCBI Taxonomy" id="135651"/>
    <lineage>
        <taxon>Eukaryota</taxon>
        <taxon>Metazoa</taxon>
        <taxon>Ecdysozoa</taxon>
        <taxon>Nematoda</taxon>
        <taxon>Chromadorea</taxon>
        <taxon>Rhabditida</taxon>
        <taxon>Rhabditina</taxon>
        <taxon>Rhabditomorpha</taxon>
        <taxon>Rhabditoidea</taxon>
        <taxon>Rhabditidae</taxon>
        <taxon>Peloderinae</taxon>
        <taxon>Caenorhabditis</taxon>
    </lineage>
</organism>
<accession>G0MCS9</accession>
<dbReference type="Proteomes" id="UP000008068">
    <property type="component" value="Unassembled WGS sequence"/>
</dbReference>
<evidence type="ECO:0000256" key="1">
    <source>
        <dbReference type="SAM" id="MobiDB-lite"/>
    </source>
</evidence>
<dbReference type="InterPro" id="IPR050283">
    <property type="entry name" value="E-box_TF_Regulators"/>
</dbReference>
<dbReference type="PANTHER" id="PTHR23349">
    <property type="entry name" value="BASIC HELIX-LOOP-HELIX TRANSCRIPTION FACTOR, TWIST"/>
    <property type="match status" value="1"/>
</dbReference>
<dbReference type="GO" id="GO:0032502">
    <property type="term" value="P:developmental process"/>
    <property type="evidence" value="ECO:0007669"/>
    <property type="project" value="TreeGrafter"/>
</dbReference>
<dbReference type="GO" id="GO:0046983">
    <property type="term" value="F:protein dimerization activity"/>
    <property type="evidence" value="ECO:0007669"/>
    <property type="project" value="InterPro"/>
</dbReference>
<dbReference type="SMART" id="SM00353">
    <property type="entry name" value="HLH"/>
    <property type="match status" value="1"/>
</dbReference>
<dbReference type="GO" id="GO:0000977">
    <property type="term" value="F:RNA polymerase II transcription regulatory region sequence-specific DNA binding"/>
    <property type="evidence" value="ECO:0007669"/>
    <property type="project" value="TreeGrafter"/>
</dbReference>
<gene>
    <name evidence="3" type="ORF">CAEBREN_06976</name>
</gene>
<dbReference type="Gene3D" id="4.10.280.10">
    <property type="entry name" value="Helix-loop-helix DNA-binding domain"/>
    <property type="match status" value="1"/>
</dbReference>
<evidence type="ECO:0000313" key="3">
    <source>
        <dbReference type="EMBL" id="EGT49616.1"/>
    </source>
</evidence>
<sequence>MSTLLQANSSIAHPNKMLNERENVHPRVLQNTVSNIVNRQIWDVKNYGGNGNTSQFEQMDTSGSESEELSHKQKRAIERNQRERLRMSRLNSAFDDLRNRLPSTGERKISKKDTLLKAIEYIGHLNQVLKESENVVPMGFNATMLLEEVRKHWSMTIRLTCVPRDLQAGTSQIQCLELAMAYISFLQAILEDPQNGASCHLSDTVCNILNGRRSYVDRAKEEQRTIF</sequence>
<protein>
    <recommendedName>
        <fullName evidence="2">BHLH domain-containing protein</fullName>
    </recommendedName>
</protein>
<evidence type="ECO:0000259" key="2">
    <source>
        <dbReference type="PROSITE" id="PS50888"/>
    </source>
</evidence>
<feature type="compositionally biased region" description="Polar residues" evidence="1">
    <location>
        <begin position="52"/>
        <end position="64"/>
    </location>
</feature>
<feature type="region of interest" description="Disordered" evidence="1">
    <location>
        <begin position="48"/>
        <end position="80"/>
    </location>
</feature>
<dbReference type="Pfam" id="PF00010">
    <property type="entry name" value="HLH"/>
    <property type="match status" value="1"/>
</dbReference>
<dbReference type="SUPFAM" id="SSF47459">
    <property type="entry name" value="HLH, helix-loop-helix DNA-binding domain"/>
    <property type="match status" value="1"/>
</dbReference>
<dbReference type="InterPro" id="IPR036638">
    <property type="entry name" value="HLH_DNA-bd_sf"/>
</dbReference>
<dbReference type="OrthoDB" id="5976910at2759"/>
<dbReference type="HOGENOM" id="CLU_1220636_0_0_1"/>
<dbReference type="PANTHER" id="PTHR23349:SF68">
    <property type="entry name" value="FI14601P"/>
    <property type="match status" value="1"/>
</dbReference>
<dbReference type="GO" id="GO:0000981">
    <property type="term" value="F:DNA-binding transcription factor activity, RNA polymerase II-specific"/>
    <property type="evidence" value="ECO:0007669"/>
    <property type="project" value="TreeGrafter"/>
</dbReference>
<reference evidence="4" key="1">
    <citation type="submission" date="2011-07" db="EMBL/GenBank/DDBJ databases">
        <authorList>
            <consortium name="Caenorhabditis brenneri Sequencing and Analysis Consortium"/>
            <person name="Wilson R.K."/>
        </authorList>
    </citation>
    <scope>NUCLEOTIDE SEQUENCE [LARGE SCALE GENOMIC DNA]</scope>
    <source>
        <strain evidence="4">PB2801</strain>
    </source>
</reference>
<dbReference type="STRING" id="135651.G0MCS9"/>